<dbReference type="PROSITE" id="PS50853">
    <property type="entry name" value="FN3"/>
    <property type="match status" value="1"/>
</dbReference>
<dbReference type="InterPro" id="IPR056565">
    <property type="entry name" value="Fn3_ATF7IP"/>
</dbReference>
<dbReference type="Pfam" id="PF16794">
    <property type="entry name" value="fn3_4"/>
    <property type="match status" value="1"/>
</dbReference>
<protein>
    <recommendedName>
        <fullName evidence="2">Fibronectin type-III domain-containing protein</fullName>
    </recommendedName>
</protein>
<dbReference type="Gene3D" id="2.60.40.10">
    <property type="entry name" value="Immunoglobulins"/>
    <property type="match status" value="1"/>
</dbReference>
<feature type="compositionally biased region" description="Basic and acidic residues" evidence="1">
    <location>
        <begin position="302"/>
        <end position="315"/>
    </location>
</feature>
<dbReference type="SMART" id="SM00060">
    <property type="entry name" value="FN3"/>
    <property type="match status" value="1"/>
</dbReference>
<dbReference type="InterPro" id="IPR026085">
    <property type="entry name" value="ATF7-int"/>
</dbReference>
<comment type="caution">
    <text evidence="3">The sequence shown here is derived from an EMBL/GenBank/DDBJ whole genome shotgun (WGS) entry which is preliminary data.</text>
</comment>
<dbReference type="Proteomes" id="UP001634394">
    <property type="component" value="Unassembled WGS sequence"/>
</dbReference>
<name>A0ABD3WWM0_SINWO</name>
<evidence type="ECO:0000313" key="4">
    <source>
        <dbReference type="Proteomes" id="UP001634394"/>
    </source>
</evidence>
<feature type="compositionally biased region" description="Basic and acidic residues" evidence="1">
    <location>
        <begin position="323"/>
        <end position="339"/>
    </location>
</feature>
<evidence type="ECO:0000256" key="1">
    <source>
        <dbReference type="SAM" id="MobiDB-lite"/>
    </source>
</evidence>
<accession>A0ABD3WWM0</accession>
<feature type="region of interest" description="Disordered" evidence="1">
    <location>
        <begin position="257"/>
        <end position="277"/>
    </location>
</feature>
<dbReference type="AlphaFoldDB" id="A0ABD3WWM0"/>
<organism evidence="3 4">
    <name type="scientific">Sinanodonta woodiana</name>
    <name type="common">Chinese pond mussel</name>
    <name type="synonym">Anodonta woodiana</name>
    <dbReference type="NCBI Taxonomy" id="1069815"/>
    <lineage>
        <taxon>Eukaryota</taxon>
        <taxon>Metazoa</taxon>
        <taxon>Spiralia</taxon>
        <taxon>Lophotrochozoa</taxon>
        <taxon>Mollusca</taxon>
        <taxon>Bivalvia</taxon>
        <taxon>Autobranchia</taxon>
        <taxon>Heteroconchia</taxon>
        <taxon>Palaeoheterodonta</taxon>
        <taxon>Unionida</taxon>
        <taxon>Unionoidea</taxon>
        <taxon>Unionidae</taxon>
        <taxon>Unioninae</taxon>
        <taxon>Sinanodonta</taxon>
    </lineage>
</organism>
<dbReference type="PANTHER" id="PTHR23210:SF26">
    <property type="entry name" value="ACTIVATING TRANSCRIPTION FACTOR 7-INTERACTING PROTEIN 1"/>
    <property type="match status" value="1"/>
</dbReference>
<dbReference type="InterPro" id="IPR013783">
    <property type="entry name" value="Ig-like_fold"/>
</dbReference>
<feature type="domain" description="Fibronectin type-III" evidence="2">
    <location>
        <begin position="926"/>
        <end position="1031"/>
    </location>
</feature>
<proteinExistence type="predicted"/>
<evidence type="ECO:0000259" key="2">
    <source>
        <dbReference type="PROSITE" id="PS50853"/>
    </source>
</evidence>
<gene>
    <name evidence="3" type="ORF">ACJMK2_035547</name>
</gene>
<dbReference type="InterPro" id="IPR003961">
    <property type="entry name" value="FN3_dom"/>
</dbReference>
<feature type="region of interest" description="Disordered" evidence="1">
    <location>
        <begin position="297"/>
        <end position="380"/>
    </location>
</feature>
<dbReference type="EMBL" id="JBJQND010000005">
    <property type="protein sequence ID" value="KAL3877905.1"/>
    <property type="molecule type" value="Genomic_DNA"/>
</dbReference>
<dbReference type="InterPro" id="IPR036116">
    <property type="entry name" value="FN3_sf"/>
</dbReference>
<keyword evidence="4" id="KW-1185">Reference proteome</keyword>
<dbReference type="SUPFAM" id="SSF49265">
    <property type="entry name" value="Fibronectin type III"/>
    <property type="match status" value="1"/>
</dbReference>
<feature type="region of interest" description="Disordered" evidence="1">
    <location>
        <begin position="404"/>
        <end position="446"/>
    </location>
</feature>
<dbReference type="CDD" id="cd00063">
    <property type="entry name" value="FN3"/>
    <property type="match status" value="1"/>
</dbReference>
<feature type="region of interest" description="Disordered" evidence="1">
    <location>
        <begin position="913"/>
        <end position="933"/>
    </location>
</feature>
<feature type="compositionally biased region" description="Polar residues" evidence="1">
    <location>
        <begin position="546"/>
        <end position="564"/>
    </location>
</feature>
<sequence length="1034" mass="111884">MECEADEGFGSSESTEDIKELNFKEVINNLKCLNGQSAMKINGSSGTVEKMDTCGINDSEKVCSPAKETSVIKDECTKKHPLLIGAKVRNSLKELVSRMQNSEKKPVSGDKGSDEDKIISTAVSKEAASVTHKRSIDSGNLFENFKINDIKIVAVQKEAVENKVAFIASEQTIHEPMKPIVVEDLCEKTENVKEESVRSMDVVEIDDMDQETASLNPDCDKNVQSNDNKDKVQNGHLEHLATDINISKEMVKKEEEELDDSLLLDNDHNQPSPLGEEEDDALLLDTNDEKTKVLPVSTATGKSEEIQFEDQRNGEQLKVMDINGKEDVKDPKLEGDLQEKSCASVQEDDSNEAQAATIDRKRPAEDNDSSASASSNKRSRLDEMIGKLGNAIGISPEAVADKELYDEDEEDSIATTESAITKDEDTTTATEEEEEEMKVDEGDADGKKEKKYIRMTEKELEDLVWVKVAQYLKSQREGLFGMLQQRIKDLSAANDRWKAEVKEMQIKINEVTVLQQKHEKRKAATAALRQITTRSVGVQVDEAKVNKQTSASTGSPQTHVKQSKTPPRTVVVATTVNTTPIFTTPTGSNGTIRLPIPQSSLPPPIMPQAPQPVNMGQSPTSPIFQKMSPGTNNIPTTLAASAVLQRTTVRSLLDSTRQTPTVATISPAGSNTPMTVIGLPQGGLFTQGTPGLIVVSTVAPPMNTASKSLLSKTTSAASSTATIITSTIPQLVQAPVLATGKVIDLTVDDDSASKQNKSAVTVQTNNQVRMSAPVTRPVVPTQQTIITQPHTQSPQGLILGPTLSTQIVRAPFTQPTTYQIVRSGNVLTVVSPTSQNSPQIFRPAAPTVSSQPRPSQPNVPATNVMSSVRQPSLSTVVPSHVSVPVPAAIPVQVQAAKLSSTVTTYGISHPAPFPSVPTNQVQPGQKPLPPKPGLKISRVSQGIVLSWNMTISDTHAEIASYQLFAYQEGVAAPSSNLWKKVGEVKALPLPMACTLTQFQEGNKYHFAVRAVDVHNRVGHFSDPSSIHLLPMAAK</sequence>
<feature type="region of interest" description="Disordered" evidence="1">
    <location>
        <begin position="212"/>
        <end position="233"/>
    </location>
</feature>
<evidence type="ECO:0000313" key="3">
    <source>
        <dbReference type="EMBL" id="KAL3877905.1"/>
    </source>
</evidence>
<feature type="region of interest" description="Disordered" evidence="1">
    <location>
        <begin position="844"/>
        <end position="863"/>
    </location>
</feature>
<feature type="region of interest" description="Disordered" evidence="1">
    <location>
        <begin position="545"/>
        <end position="566"/>
    </location>
</feature>
<feature type="compositionally biased region" description="Polar residues" evidence="1">
    <location>
        <begin position="847"/>
        <end position="863"/>
    </location>
</feature>
<reference evidence="3 4" key="1">
    <citation type="submission" date="2024-11" db="EMBL/GenBank/DDBJ databases">
        <title>Chromosome-level genome assembly of the freshwater bivalve Anodonta woodiana.</title>
        <authorList>
            <person name="Chen X."/>
        </authorList>
    </citation>
    <scope>NUCLEOTIDE SEQUENCE [LARGE SCALE GENOMIC DNA]</scope>
    <source>
        <strain evidence="3">MN2024</strain>
        <tissue evidence="3">Gills</tissue>
    </source>
</reference>
<dbReference type="PANTHER" id="PTHR23210">
    <property type="entry name" value="ACTIVATING TRANSCRIPTION FACTOR 7 INTERACTING PROTEIN"/>
    <property type="match status" value="1"/>
</dbReference>